<dbReference type="AlphaFoldDB" id="A0A9D9G3L9"/>
<gene>
    <name evidence="6" type="ORF">JJ842_07075</name>
</gene>
<dbReference type="EMBL" id="JAEPLN010000001">
    <property type="protein sequence ID" value="MBO6971673.1"/>
    <property type="molecule type" value="Genomic_DNA"/>
</dbReference>
<evidence type="ECO:0000313" key="7">
    <source>
        <dbReference type="Proteomes" id="UP000668060"/>
    </source>
</evidence>
<reference evidence="6" key="1">
    <citation type="journal article" date="2021" name="Front. Mar. Sci.">
        <title>Genomes of Diverse Isolates of Prochlorococcus High-Light-Adapted Clade II in the Western Pacific Ocean.</title>
        <authorList>
            <person name="Yan W."/>
            <person name="Feng X."/>
            <person name="Zhang W."/>
            <person name="Nawaz M.Z."/>
            <person name="Luo T."/>
            <person name="Zhang R."/>
            <person name="Jiao N."/>
        </authorList>
    </citation>
    <scope>NUCLEOTIDE SEQUENCE</scope>
    <source>
        <strain evidence="6">CUG1433</strain>
    </source>
</reference>
<feature type="transmembrane region" description="Helical" evidence="4">
    <location>
        <begin position="21"/>
        <end position="40"/>
    </location>
</feature>
<dbReference type="GO" id="GO:0016020">
    <property type="term" value="C:membrane"/>
    <property type="evidence" value="ECO:0007669"/>
    <property type="project" value="TreeGrafter"/>
</dbReference>
<dbReference type="PANTHER" id="PTHR19353:SF73">
    <property type="entry name" value="FATTY ACID DESATURASE"/>
    <property type="match status" value="1"/>
</dbReference>
<feature type="transmembrane region" description="Helical" evidence="4">
    <location>
        <begin position="221"/>
        <end position="238"/>
    </location>
</feature>
<dbReference type="Pfam" id="PF00487">
    <property type="entry name" value="FA_desaturase"/>
    <property type="match status" value="1"/>
</dbReference>
<keyword evidence="4" id="KW-0812">Transmembrane</keyword>
<feature type="transmembrane region" description="Helical" evidence="4">
    <location>
        <begin position="46"/>
        <end position="67"/>
    </location>
</feature>
<sequence length="368" mass="43582">MFKIERSDFLIRPFLKRNNFIALYQVISTVIPIISIWIIVEKIINNPFPLLIKGFLLVPIICLLTLFSSRTFSLMHDCGHNSLFTKRKLNRFFGFLLGLFNGIPQKSWSIDHAFHHRNNGNWEIYKGPIDVLSIEEYNSLNKREQIFYKLSRSWIMLFPGGFYYLVLKPRLGLIIIIFNFTQDIFKETFIKIKNRDFSELLAIYSRVKPPFSDYGDNFSELFELIINNILVIIWWIFMSKWLGLFFFLSFYSLVSTLSASILICIFFVQHNYENAYAKNTKNWDIFDGAIFGSSNLDIPNWLNWFLADISFHSIHHLSERIPNYNLRACHKANIHLLNKSKFLKLKDFPNCFKYIIWDNKNEKLISIS</sequence>
<comment type="similarity">
    <text evidence="2">Belongs to the fatty acid desaturase type 2 family.</text>
</comment>
<evidence type="ECO:0000256" key="4">
    <source>
        <dbReference type="SAM" id="Phobius"/>
    </source>
</evidence>
<evidence type="ECO:0000259" key="5">
    <source>
        <dbReference type="Pfam" id="PF00487"/>
    </source>
</evidence>
<protein>
    <submittedName>
        <fullName evidence="6">Fatty acid desaturase</fullName>
    </submittedName>
</protein>
<feature type="transmembrane region" description="Helical" evidence="4">
    <location>
        <begin position="244"/>
        <end position="268"/>
    </location>
</feature>
<feature type="domain" description="Fatty acid desaturase" evidence="5">
    <location>
        <begin position="55"/>
        <end position="337"/>
    </location>
</feature>
<feature type="transmembrane region" description="Helical" evidence="4">
    <location>
        <begin position="161"/>
        <end position="181"/>
    </location>
</feature>
<dbReference type="Proteomes" id="UP000668060">
    <property type="component" value="Unassembled WGS sequence"/>
</dbReference>
<dbReference type="GO" id="GO:0006629">
    <property type="term" value="P:lipid metabolic process"/>
    <property type="evidence" value="ECO:0007669"/>
    <property type="project" value="InterPro"/>
</dbReference>
<comment type="cofactor">
    <cofactor evidence="1">
        <name>Fe(2+)</name>
        <dbReference type="ChEBI" id="CHEBI:29033"/>
    </cofactor>
</comment>
<accession>A0A9D9G3L9</accession>
<dbReference type="PANTHER" id="PTHR19353">
    <property type="entry name" value="FATTY ACID DESATURASE 2"/>
    <property type="match status" value="1"/>
</dbReference>
<organism evidence="6 7">
    <name type="scientific">Prochlorococcus marinus CUG1433</name>
    <dbReference type="NCBI Taxonomy" id="2774506"/>
    <lineage>
        <taxon>Bacteria</taxon>
        <taxon>Bacillati</taxon>
        <taxon>Cyanobacteriota</taxon>
        <taxon>Cyanophyceae</taxon>
        <taxon>Synechococcales</taxon>
        <taxon>Prochlorococcaceae</taxon>
        <taxon>Prochlorococcus</taxon>
    </lineage>
</organism>
<proteinExistence type="inferred from homology"/>
<keyword evidence="4" id="KW-1133">Transmembrane helix</keyword>
<dbReference type="InterPro" id="IPR005804">
    <property type="entry name" value="FA_desaturase_dom"/>
</dbReference>
<evidence type="ECO:0000256" key="3">
    <source>
        <dbReference type="ARBA" id="ARBA00023004"/>
    </source>
</evidence>
<evidence type="ECO:0000313" key="6">
    <source>
        <dbReference type="EMBL" id="MBO6971673.1"/>
    </source>
</evidence>
<evidence type="ECO:0000256" key="1">
    <source>
        <dbReference type="ARBA" id="ARBA00001954"/>
    </source>
</evidence>
<keyword evidence="4" id="KW-0472">Membrane</keyword>
<dbReference type="InterPro" id="IPR012171">
    <property type="entry name" value="Fatty_acid_desaturase"/>
</dbReference>
<name>A0A9D9G3L9_PROMR</name>
<dbReference type="GO" id="GO:0016717">
    <property type="term" value="F:oxidoreductase activity, acting on paired donors, with oxidation of a pair of donors resulting in the reduction of molecular oxygen to two molecules of water"/>
    <property type="evidence" value="ECO:0007669"/>
    <property type="project" value="TreeGrafter"/>
</dbReference>
<comment type="caution">
    <text evidence="6">The sequence shown here is derived from an EMBL/GenBank/DDBJ whole genome shotgun (WGS) entry which is preliminary data.</text>
</comment>
<evidence type="ECO:0000256" key="2">
    <source>
        <dbReference type="ARBA" id="ARBA00008749"/>
    </source>
</evidence>
<keyword evidence="3" id="KW-0408">Iron</keyword>